<feature type="region of interest" description="Disordered" evidence="1">
    <location>
        <begin position="22"/>
        <end position="95"/>
    </location>
</feature>
<dbReference type="EMBL" id="LYVF01000009">
    <property type="protein sequence ID" value="OAT86727.1"/>
    <property type="molecule type" value="Genomic_DNA"/>
</dbReference>
<feature type="compositionally biased region" description="Basic residues" evidence="1">
    <location>
        <begin position="22"/>
        <end position="36"/>
    </location>
</feature>
<organism evidence="2 3">
    <name type="scientific">Desulfotomaculum copahuensis</name>
    <dbReference type="NCBI Taxonomy" id="1838280"/>
    <lineage>
        <taxon>Bacteria</taxon>
        <taxon>Bacillati</taxon>
        <taxon>Bacillota</taxon>
        <taxon>Clostridia</taxon>
        <taxon>Eubacteriales</taxon>
        <taxon>Desulfotomaculaceae</taxon>
        <taxon>Desulfotomaculum</taxon>
    </lineage>
</organism>
<dbReference type="AlphaFoldDB" id="A0A1B7LJH8"/>
<name>A0A1B7LJH8_9FIRM</name>
<evidence type="ECO:0000256" key="1">
    <source>
        <dbReference type="SAM" id="MobiDB-lite"/>
    </source>
</evidence>
<comment type="caution">
    <text evidence="2">The sequence shown here is derived from an EMBL/GenBank/DDBJ whole genome shotgun (WGS) entry which is preliminary data.</text>
</comment>
<accession>A0A1B7LJH8</accession>
<evidence type="ECO:0000313" key="2">
    <source>
        <dbReference type="EMBL" id="OAT86727.1"/>
    </source>
</evidence>
<evidence type="ECO:0000313" key="3">
    <source>
        <dbReference type="Proteomes" id="UP000078532"/>
    </source>
</evidence>
<dbReference type="Proteomes" id="UP000078532">
    <property type="component" value="Unassembled WGS sequence"/>
</dbReference>
<protein>
    <submittedName>
        <fullName evidence="2">Uncharacterized protein</fullName>
    </submittedName>
</protein>
<sequence length="95" mass="10103">MPPEFAVLLNYSLINGKVTLAKKAKKTAGGRRKRTAKQQTACLTNPCAPKLAAHSRPSLSGRPDSPAGRPAWRTKRGKYGQGDGLRAGLNSQAGF</sequence>
<gene>
    <name evidence="2" type="ORF">A6M21_02610</name>
</gene>
<reference evidence="2 3" key="1">
    <citation type="submission" date="2016-04" db="EMBL/GenBank/DDBJ databases">
        <authorList>
            <person name="Evans L.H."/>
            <person name="Alamgir A."/>
            <person name="Owens N."/>
            <person name="Weber N.D."/>
            <person name="Virtaneva K."/>
            <person name="Barbian K."/>
            <person name="Babar A."/>
            <person name="Rosenke K."/>
        </authorList>
    </citation>
    <scope>NUCLEOTIDE SEQUENCE [LARGE SCALE GENOMIC DNA]</scope>
    <source>
        <strain evidence="2 3">LMa1</strain>
    </source>
</reference>
<keyword evidence="3" id="KW-1185">Reference proteome</keyword>
<proteinExistence type="predicted"/>